<organism evidence="1 2">
    <name type="scientific">Schizophyllum amplum</name>
    <dbReference type="NCBI Taxonomy" id="97359"/>
    <lineage>
        <taxon>Eukaryota</taxon>
        <taxon>Fungi</taxon>
        <taxon>Dikarya</taxon>
        <taxon>Basidiomycota</taxon>
        <taxon>Agaricomycotina</taxon>
        <taxon>Agaricomycetes</taxon>
        <taxon>Agaricomycetidae</taxon>
        <taxon>Agaricales</taxon>
        <taxon>Schizophyllaceae</taxon>
        <taxon>Schizophyllum</taxon>
    </lineage>
</organism>
<reference evidence="1 2" key="1">
    <citation type="journal article" date="2019" name="New Phytol.">
        <title>Comparative genomics reveals unique wood-decay strategies and fruiting body development in the Schizophyllaceae.</title>
        <authorList>
            <person name="Almasi E."/>
            <person name="Sahu N."/>
            <person name="Krizsan K."/>
            <person name="Balint B."/>
            <person name="Kovacs G.M."/>
            <person name="Kiss B."/>
            <person name="Cseklye J."/>
            <person name="Drula E."/>
            <person name="Henrissat B."/>
            <person name="Nagy I."/>
            <person name="Chovatia M."/>
            <person name="Adam C."/>
            <person name="LaButti K."/>
            <person name="Lipzen A."/>
            <person name="Riley R."/>
            <person name="Grigoriev I.V."/>
            <person name="Nagy L.G."/>
        </authorList>
    </citation>
    <scope>NUCLEOTIDE SEQUENCE [LARGE SCALE GENOMIC DNA]</scope>
    <source>
        <strain evidence="1 2">NL-1724</strain>
    </source>
</reference>
<proteinExistence type="predicted"/>
<protein>
    <submittedName>
        <fullName evidence="1">Uncharacterized protein</fullName>
    </submittedName>
</protein>
<dbReference type="AlphaFoldDB" id="A0A550BTL8"/>
<evidence type="ECO:0000313" key="2">
    <source>
        <dbReference type="Proteomes" id="UP000320762"/>
    </source>
</evidence>
<comment type="caution">
    <text evidence="1">The sequence shown here is derived from an EMBL/GenBank/DDBJ whole genome shotgun (WGS) entry which is preliminary data.</text>
</comment>
<accession>A0A550BTL8</accession>
<keyword evidence="2" id="KW-1185">Reference proteome</keyword>
<dbReference type="Proteomes" id="UP000320762">
    <property type="component" value="Unassembled WGS sequence"/>
</dbReference>
<name>A0A550BTL8_9AGAR</name>
<evidence type="ECO:0000313" key="1">
    <source>
        <dbReference type="EMBL" id="TRM55890.1"/>
    </source>
</evidence>
<dbReference type="EMBL" id="VDMD01000089">
    <property type="protein sequence ID" value="TRM55890.1"/>
    <property type="molecule type" value="Genomic_DNA"/>
</dbReference>
<sequence length="646" mass="69942">MNVDKVEVVDATAFKVVDVELVEPMDVDNVEVVHIGIVEVVDVGRSKVVHSSSAEVVDADHIEVIVKNIDVDSVEVAADAAEVVDPATVEVLDVGSVEMDGVVEAVKLDLSKLWMPAPSRVEGIDAEHVVAMHAGFVNVVDAGHVDETIDSGIVDNLGAATVEDLNVDSVEVMNVGSVEIMDTGRAEVVVVDTSTLVEAVNADLFKGAVDVGLVEGVEAAEVKVVDAGAVEHDLVDATAVEALDAAASEDCGLRCRRSRECRICRGRYTEKVEAVKAADISIVDDITVEVVCRKSRTPILSRVRTPITSRSWAWLESRAWTMRRERRRACGKSTPVEAMPADFIDGLGADCVEVVNGYLSLMAMVIEPVNIGRRPRCRTWTPQRQGRSRRIVEAMDIVARCRGRDSTSVEVVDVVRALWTLALSTLAEIVELDSVEMVDVSRVEVVDVDPDMVVFDAVEGMDTVAVQVEDAEDLLGRWPAKIMDAGTVEAVDATDVEVVEDGYVEVLDIGLLEVLTLAPSRVRTLPPSTLWMSPVSKACRRRCCQRLCTLAPLDVDFVELMDAGFVKDVDAVEVADAGSVEVVDPRQRHYAATVEVVDVGFVEAVDVDFVEGTVDVGFVKVVDSKTWMATAARLWRSQLSKTVDVN</sequence>
<gene>
    <name evidence="1" type="ORF">BD626DRAFT_541743</name>
</gene>